<comment type="function">
    <text evidence="6">Negative regulator of FtsZ ring formation; modulates the frequency and position of FtsZ ring formation. Inhibits FtsZ ring formation at polar sites. Interacts either with FtsZ or with one of its binding partners to promote depolymerization.</text>
</comment>
<dbReference type="KEGG" id="wdi:H9L19_05270"/>
<dbReference type="Pfam" id="PF06160">
    <property type="entry name" value="EzrA"/>
    <property type="match status" value="1"/>
</dbReference>
<evidence type="ECO:0000256" key="4">
    <source>
        <dbReference type="ARBA" id="ARBA00023136"/>
    </source>
</evidence>
<gene>
    <name evidence="6" type="primary">ezrA</name>
    <name evidence="8" type="ORF">H9L19_05270</name>
</gene>
<dbReference type="GO" id="GO:0005886">
    <property type="term" value="C:plasma membrane"/>
    <property type="evidence" value="ECO:0007669"/>
    <property type="project" value="UniProtKB-SubCell"/>
</dbReference>
<comment type="subcellular location">
    <subcellularLocation>
        <location evidence="6">Cell membrane</location>
        <topology evidence="6">Single-pass membrane protein</topology>
    </subcellularLocation>
    <text evidence="6">Colocalized with FtsZ to the nascent septal site.</text>
</comment>
<sequence>MTQIGHIIIGLIVVAAAVYLFVFVSQRLTARKVAKLMVRRQELKDIPMRDRLVNGRKMSLTGKSLKQFQNLEAIYSQLEAKGFDNVEEQANKVLFESQGINFVKANQAFKQLKQDIDLLAKDIDTVMQGLNDLEQLDHAHKTAVTELEEKYKALRKVLLAQSFSFGNALDKLEEVLGSLEDDFAEFARLTEVGDHASAADIYETLAMETNQLEERIAQIPDLYTEIDEKIPAQQQELQATYDQMTTAGFRFVEDFVPTALADIEKQRQFTLDLLQELTLKKVNDQLSAMHKQIDYIYDTFEKEYQASVDVQEKVDELREYLTHTQKQNHDLIIELDRLTQDYILNKDENGTVKNWEMMLFSVEKHLDEIQLGITNHAVVFTTLGTSLLEDHARLGMVEKEQMAMWQSLQDLPGIVKASQNKVELFVEGVRAIQRQVERQGLPGIPERYLVFFNQVTDMLSKLEQQLHAARVDVDDMQRQVSIVGSDLDNLQSETNQMIEAAALTGRLVRKANQLRQYPEVMTAVQQAQQLYNEAYNYEQAVNVLGVAIDRIEPNTTATLQQQYQQEMANADQQFQL</sequence>
<accession>A0A7G9T3Z4</accession>
<evidence type="ECO:0000256" key="5">
    <source>
        <dbReference type="ARBA" id="ARBA00023210"/>
    </source>
</evidence>
<evidence type="ECO:0000256" key="3">
    <source>
        <dbReference type="ARBA" id="ARBA00023054"/>
    </source>
</evidence>
<dbReference type="RefSeq" id="WP_187528654.1">
    <property type="nucleotide sequence ID" value="NZ_CP060724.1"/>
</dbReference>
<keyword evidence="9" id="KW-1185">Reference proteome</keyword>
<keyword evidence="1 6" id="KW-0812">Transmembrane</keyword>
<dbReference type="HAMAP" id="MF_00728">
    <property type="entry name" value="EzrA"/>
    <property type="match status" value="1"/>
</dbReference>
<comment type="similarity">
    <text evidence="6">Belongs to the EzrA family.</text>
</comment>
<dbReference type="GO" id="GO:0016301">
    <property type="term" value="F:kinase activity"/>
    <property type="evidence" value="ECO:0007669"/>
    <property type="project" value="UniProtKB-KW"/>
</dbReference>
<keyword evidence="8" id="KW-0808">Transferase</keyword>
<dbReference type="GO" id="GO:0000921">
    <property type="term" value="P:septin ring assembly"/>
    <property type="evidence" value="ECO:0007669"/>
    <property type="project" value="InterPro"/>
</dbReference>
<keyword evidence="8" id="KW-0418">Kinase</keyword>
<protein>
    <recommendedName>
        <fullName evidence="6">Septation ring formation regulator EzrA</fullName>
    </recommendedName>
</protein>
<evidence type="ECO:0000256" key="2">
    <source>
        <dbReference type="ARBA" id="ARBA00022989"/>
    </source>
</evidence>
<dbReference type="InterPro" id="IPR010379">
    <property type="entry name" value="EzrA"/>
</dbReference>
<evidence type="ECO:0000256" key="6">
    <source>
        <dbReference type="HAMAP-Rule" id="MF_00728"/>
    </source>
</evidence>
<feature type="transmembrane region" description="Helical" evidence="7">
    <location>
        <begin position="6"/>
        <end position="25"/>
    </location>
</feature>
<feature type="topological domain" description="Extracellular" evidence="6">
    <location>
        <begin position="1"/>
        <end position="6"/>
    </location>
</feature>
<dbReference type="GO" id="GO:0005940">
    <property type="term" value="C:septin ring"/>
    <property type="evidence" value="ECO:0007669"/>
    <property type="project" value="InterPro"/>
</dbReference>
<keyword evidence="6" id="KW-0131">Cell cycle</keyword>
<keyword evidence="4 6" id="KW-0472">Membrane</keyword>
<keyword evidence="6" id="KW-1003">Cell membrane</keyword>
<reference evidence="8 9" key="1">
    <citation type="submission" date="2020-08" db="EMBL/GenBank/DDBJ databases">
        <title>Genome sequence of Weissella diestrammenae KACC 16890T.</title>
        <authorList>
            <person name="Hyun D.-W."/>
            <person name="Bae J.-W."/>
        </authorList>
    </citation>
    <scope>NUCLEOTIDE SEQUENCE [LARGE SCALE GENOMIC DNA]</scope>
    <source>
        <strain evidence="8 9">KACC 16890</strain>
    </source>
</reference>
<dbReference type="GO" id="GO:0000917">
    <property type="term" value="P:division septum assembly"/>
    <property type="evidence" value="ECO:0007669"/>
    <property type="project" value="UniProtKB-KW"/>
</dbReference>
<evidence type="ECO:0000313" key="9">
    <source>
        <dbReference type="Proteomes" id="UP000515800"/>
    </source>
</evidence>
<feature type="topological domain" description="Cytoplasmic" evidence="6">
    <location>
        <begin position="26"/>
        <end position="576"/>
    </location>
</feature>
<keyword evidence="5 6" id="KW-0717">Septation</keyword>
<keyword evidence="2 6" id="KW-1133">Transmembrane helix</keyword>
<evidence type="ECO:0000313" key="8">
    <source>
        <dbReference type="EMBL" id="QNN74819.1"/>
    </source>
</evidence>
<keyword evidence="3 6" id="KW-0175">Coiled coil</keyword>
<keyword evidence="6" id="KW-0132">Cell division</keyword>
<dbReference type="AlphaFoldDB" id="A0A7G9T3Z4"/>
<dbReference type="Proteomes" id="UP000515800">
    <property type="component" value="Chromosome"/>
</dbReference>
<dbReference type="EMBL" id="CP060724">
    <property type="protein sequence ID" value="QNN74819.1"/>
    <property type="molecule type" value="Genomic_DNA"/>
</dbReference>
<evidence type="ECO:0000256" key="1">
    <source>
        <dbReference type="ARBA" id="ARBA00022692"/>
    </source>
</evidence>
<proteinExistence type="inferred from homology"/>
<evidence type="ECO:0000256" key="7">
    <source>
        <dbReference type="SAM" id="Phobius"/>
    </source>
</evidence>
<name>A0A7G9T3Z4_9LACO</name>
<organism evidence="8 9">
    <name type="scientific">Weissella diestrammenae</name>
    <dbReference type="NCBI Taxonomy" id="1162633"/>
    <lineage>
        <taxon>Bacteria</taxon>
        <taxon>Bacillati</taxon>
        <taxon>Bacillota</taxon>
        <taxon>Bacilli</taxon>
        <taxon>Lactobacillales</taxon>
        <taxon>Lactobacillaceae</taxon>
        <taxon>Weissella</taxon>
    </lineage>
</organism>